<proteinExistence type="predicted"/>
<dbReference type="AlphaFoldDB" id="A0A9Q0DFJ5"/>
<evidence type="ECO:0000313" key="3">
    <source>
        <dbReference type="EMBL" id="KAJ3585722.1"/>
    </source>
</evidence>
<protein>
    <recommendedName>
        <fullName evidence="2">B30.2/SPRY domain-containing protein</fullName>
    </recommendedName>
</protein>
<keyword evidence="4" id="KW-1185">Reference proteome</keyword>
<dbReference type="Gene3D" id="2.60.120.920">
    <property type="match status" value="1"/>
</dbReference>
<reference evidence="3" key="1">
    <citation type="submission" date="2022-07" db="EMBL/GenBank/DDBJ databases">
        <title>Chromosome-level genome of Muraenolepis orangiensis.</title>
        <authorList>
            <person name="Kim J."/>
        </authorList>
    </citation>
    <scope>NUCLEOTIDE SEQUENCE</scope>
    <source>
        <strain evidence="3">KU_S4_2022</strain>
        <tissue evidence="3">Muscle</tissue>
    </source>
</reference>
<evidence type="ECO:0000313" key="4">
    <source>
        <dbReference type="Proteomes" id="UP001148018"/>
    </source>
</evidence>
<dbReference type="EMBL" id="JANIIK010000118">
    <property type="protein sequence ID" value="KAJ3585722.1"/>
    <property type="molecule type" value="Genomic_DNA"/>
</dbReference>
<dbReference type="Pfam" id="PF00622">
    <property type="entry name" value="SPRY"/>
    <property type="match status" value="1"/>
</dbReference>
<dbReference type="InterPro" id="IPR006574">
    <property type="entry name" value="PRY"/>
</dbReference>
<dbReference type="InterPro" id="IPR050143">
    <property type="entry name" value="TRIM/RBCC"/>
</dbReference>
<evidence type="ECO:0000256" key="1">
    <source>
        <dbReference type="SAM" id="MobiDB-lite"/>
    </source>
</evidence>
<dbReference type="Pfam" id="PF13765">
    <property type="entry name" value="PRY"/>
    <property type="match status" value="1"/>
</dbReference>
<dbReference type="InterPro" id="IPR043136">
    <property type="entry name" value="B30.2/SPRY_sf"/>
</dbReference>
<evidence type="ECO:0000259" key="2">
    <source>
        <dbReference type="PROSITE" id="PS50188"/>
    </source>
</evidence>
<dbReference type="Proteomes" id="UP001148018">
    <property type="component" value="Unassembled WGS sequence"/>
</dbReference>
<feature type="region of interest" description="Disordered" evidence="1">
    <location>
        <begin position="1"/>
        <end position="54"/>
    </location>
</feature>
<sequence length="342" mass="38639">MAEDLKGESTTRQSSSIGAVRWPQNEQYVQAHSSAPSKALQTSTLSTQPSPRQNSLKDLRSLQVCVQFINDWKAQVDQVCKGSGAPQSEASRLDGRAERSLEQSRKLIREWAGELQHIDKSCGIEREELGQMLRLLGIRKKRLVHLLPLLEFITCVPGKQGFPADVTLDPMTNHPWLHISEDQRGVQEGRLEAIDLPQGPQRFDSWPCVTGWQGYDRGRHYWEVDIANTGYWRAGVTAADAKRRGRLPMTPHRGYWALWRSPQQFYACTEPEAAPLPAVAAPRRLAIYLDYEEGQVSFYNAETRTHIYTFTGNFRGKLYPLFAPLDGRTCLTVRPPPNAGNL</sequence>
<accession>A0A9Q0DFJ5</accession>
<dbReference type="InterPro" id="IPR003879">
    <property type="entry name" value="Butyrophylin_SPRY"/>
</dbReference>
<dbReference type="InterPro" id="IPR003877">
    <property type="entry name" value="SPRY_dom"/>
</dbReference>
<dbReference type="SUPFAM" id="SSF49899">
    <property type="entry name" value="Concanavalin A-like lectins/glucanases"/>
    <property type="match status" value="1"/>
</dbReference>
<dbReference type="InterPro" id="IPR013320">
    <property type="entry name" value="ConA-like_dom_sf"/>
</dbReference>
<dbReference type="SMART" id="SM00589">
    <property type="entry name" value="PRY"/>
    <property type="match status" value="1"/>
</dbReference>
<comment type="caution">
    <text evidence="3">The sequence shown here is derived from an EMBL/GenBank/DDBJ whole genome shotgun (WGS) entry which is preliminary data.</text>
</comment>
<dbReference type="PRINTS" id="PR01407">
    <property type="entry name" value="BUTYPHLNCDUF"/>
</dbReference>
<gene>
    <name evidence="3" type="ORF">NHX12_014441</name>
</gene>
<feature type="compositionally biased region" description="Polar residues" evidence="1">
    <location>
        <begin position="24"/>
        <end position="54"/>
    </location>
</feature>
<dbReference type="CDD" id="cd13733">
    <property type="entry name" value="SPRY_PRY_C-I_1"/>
    <property type="match status" value="1"/>
</dbReference>
<organism evidence="3 4">
    <name type="scientific">Muraenolepis orangiensis</name>
    <name type="common">Patagonian moray cod</name>
    <dbReference type="NCBI Taxonomy" id="630683"/>
    <lineage>
        <taxon>Eukaryota</taxon>
        <taxon>Metazoa</taxon>
        <taxon>Chordata</taxon>
        <taxon>Craniata</taxon>
        <taxon>Vertebrata</taxon>
        <taxon>Euteleostomi</taxon>
        <taxon>Actinopterygii</taxon>
        <taxon>Neopterygii</taxon>
        <taxon>Teleostei</taxon>
        <taxon>Neoteleostei</taxon>
        <taxon>Acanthomorphata</taxon>
        <taxon>Zeiogadaria</taxon>
        <taxon>Gadariae</taxon>
        <taxon>Gadiformes</taxon>
        <taxon>Muraenolepidoidei</taxon>
        <taxon>Muraenolepididae</taxon>
        <taxon>Muraenolepis</taxon>
    </lineage>
</organism>
<name>A0A9Q0DFJ5_9TELE</name>
<dbReference type="PANTHER" id="PTHR24103">
    <property type="entry name" value="E3 UBIQUITIN-PROTEIN LIGASE TRIM"/>
    <property type="match status" value="1"/>
</dbReference>
<dbReference type="PROSITE" id="PS50188">
    <property type="entry name" value="B302_SPRY"/>
    <property type="match status" value="1"/>
</dbReference>
<dbReference type="OrthoDB" id="9986391at2759"/>
<feature type="domain" description="B30.2/SPRY" evidence="2">
    <location>
        <begin position="145"/>
        <end position="340"/>
    </location>
</feature>
<dbReference type="SMART" id="SM00449">
    <property type="entry name" value="SPRY"/>
    <property type="match status" value="1"/>
</dbReference>
<dbReference type="InterPro" id="IPR001870">
    <property type="entry name" value="B30.2/SPRY"/>
</dbReference>
<dbReference type="FunFam" id="2.60.120.920:FF:000004">
    <property type="entry name" value="Butyrophilin subfamily 1 member A1"/>
    <property type="match status" value="1"/>
</dbReference>